<keyword evidence="13" id="KW-1133">Transmembrane helix</keyword>
<evidence type="ECO:0000256" key="3">
    <source>
        <dbReference type="ARBA" id="ARBA00004496"/>
    </source>
</evidence>
<dbReference type="AlphaFoldDB" id="A0A818S9X1"/>
<protein>
    <recommendedName>
        <fullName evidence="12">Polyadenylate-binding protein</fullName>
        <shortName evidence="12">PABP</shortName>
    </recommendedName>
</protein>
<organism evidence="16 17">
    <name type="scientific">Rotaria socialis</name>
    <dbReference type="NCBI Taxonomy" id="392032"/>
    <lineage>
        <taxon>Eukaryota</taxon>
        <taxon>Metazoa</taxon>
        <taxon>Spiralia</taxon>
        <taxon>Gnathifera</taxon>
        <taxon>Rotifera</taxon>
        <taxon>Eurotatoria</taxon>
        <taxon>Bdelloidea</taxon>
        <taxon>Philodinida</taxon>
        <taxon>Philodinidae</taxon>
        <taxon>Rotaria</taxon>
    </lineage>
</organism>
<evidence type="ECO:0000256" key="6">
    <source>
        <dbReference type="ARBA" id="ARBA00022490"/>
    </source>
</evidence>
<evidence type="ECO:0000259" key="15">
    <source>
        <dbReference type="PROSITE" id="PS51309"/>
    </source>
</evidence>
<dbReference type="PROSITE" id="PS51309">
    <property type="entry name" value="PABC"/>
    <property type="match status" value="1"/>
</dbReference>
<keyword evidence="13" id="KW-0812">Transmembrane</keyword>
<evidence type="ECO:0000256" key="5">
    <source>
        <dbReference type="ARBA" id="ARBA00008557"/>
    </source>
</evidence>
<dbReference type="SMART" id="SM00517">
    <property type="entry name" value="PolyA"/>
    <property type="match status" value="1"/>
</dbReference>
<dbReference type="CDD" id="cd12381">
    <property type="entry name" value="RRM4_I_PABPs"/>
    <property type="match status" value="1"/>
</dbReference>
<keyword evidence="9 11" id="KW-0694">RNA-binding</keyword>
<comment type="subcellular location">
    <subcellularLocation>
        <location evidence="3 12">Cytoplasm</location>
    </subcellularLocation>
    <subcellularLocation>
        <location evidence="2">Nucleus</location>
    </subcellularLocation>
</comment>
<comment type="similarity">
    <text evidence="5 12">Belongs to the polyadenylate-binding protein type-1 family.</text>
</comment>
<name>A0A818S9X1_9BILA</name>
<dbReference type="CDD" id="cd12379">
    <property type="entry name" value="RRM2_I_PABPs"/>
    <property type="match status" value="1"/>
</dbReference>
<proteinExistence type="inferred from homology"/>
<keyword evidence="10" id="KW-0539">Nucleus</keyword>
<dbReference type="SUPFAM" id="SSF51445">
    <property type="entry name" value="(Trans)glycosidases"/>
    <property type="match status" value="1"/>
</dbReference>
<dbReference type="InterPro" id="IPR002004">
    <property type="entry name" value="PABP_HYD_C"/>
</dbReference>
<keyword evidence="13" id="KW-0472">Membrane</keyword>
<dbReference type="InterPro" id="IPR036053">
    <property type="entry name" value="PABP-dom"/>
</dbReference>
<dbReference type="Gene3D" id="3.30.70.330">
    <property type="match status" value="4"/>
</dbReference>
<dbReference type="InterPro" id="IPR025705">
    <property type="entry name" value="Beta_hexosaminidase_sua/sub"/>
</dbReference>
<dbReference type="GO" id="GO:0004563">
    <property type="term" value="F:beta-N-acetylhexosaminidase activity"/>
    <property type="evidence" value="ECO:0007669"/>
    <property type="project" value="UniProtKB-EC"/>
</dbReference>
<dbReference type="InterPro" id="IPR035979">
    <property type="entry name" value="RBD_domain_sf"/>
</dbReference>
<dbReference type="InterPro" id="IPR012677">
    <property type="entry name" value="Nucleotide-bd_a/b_plait_sf"/>
</dbReference>
<dbReference type="GO" id="GO:0003723">
    <property type="term" value="F:RNA binding"/>
    <property type="evidence" value="ECO:0007669"/>
    <property type="project" value="UniProtKB-UniRule"/>
</dbReference>
<dbReference type="InterPro" id="IPR034364">
    <property type="entry name" value="PABP_RRM1"/>
</dbReference>
<evidence type="ECO:0000313" key="16">
    <source>
        <dbReference type="EMBL" id="CAF3666615.1"/>
    </source>
</evidence>
<keyword evidence="7" id="KW-0677">Repeat</keyword>
<evidence type="ECO:0000256" key="2">
    <source>
        <dbReference type="ARBA" id="ARBA00004123"/>
    </source>
</evidence>
<dbReference type="InterPro" id="IPR045305">
    <property type="entry name" value="RRM2_I_PABPs"/>
</dbReference>
<dbReference type="FunFam" id="3.30.70.330:FF:000091">
    <property type="entry name" value="Polyadenylate-binding protein"/>
    <property type="match status" value="1"/>
</dbReference>
<feature type="transmembrane region" description="Helical" evidence="13">
    <location>
        <begin position="815"/>
        <end position="831"/>
    </location>
</feature>
<feature type="domain" description="RRM" evidence="14">
    <location>
        <begin position="298"/>
        <end position="374"/>
    </location>
</feature>
<dbReference type="Gene3D" id="1.10.1900.10">
    <property type="entry name" value="c-terminal domain of poly(a) binding protein"/>
    <property type="match status" value="1"/>
</dbReference>
<comment type="similarity">
    <text evidence="4">Belongs to the glycosyl hydrolase 20 family.</text>
</comment>
<comment type="function">
    <text evidence="12">Binds the poly(A) tail of mRNA.</text>
</comment>
<evidence type="ECO:0000256" key="4">
    <source>
        <dbReference type="ARBA" id="ARBA00006285"/>
    </source>
</evidence>
<dbReference type="PANTHER" id="PTHR24012">
    <property type="entry name" value="RNA BINDING PROTEIN"/>
    <property type="match status" value="1"/>
</dbReference>
<accession>A0A818S9X1</accession>
<comment type="caution">
    <text evidence="16">The sequence shown here is derived from an EMBL/GenBank/DDBJ whole genome shotgun (WGS) entry which is preliminary data.</text>
</comment>
<dbReference type="Pfam" id="PF00728">
    <property type="entry name" value="Glyco_hydro_20"/>
    <property type="match status" value="1"/>
</dbReference>
<keyword evidence="6 12" id="KW-0963">Cytoplasm</keyword>
<feature type="domain" description="RRM" evidence="14">
    <location>
        <begin position="16"/>
        <end position="94"/>
    </location>
</feature>
<dbReference type="InterPro" id="IPR017853">
    <property type="entry name" value="GH"/>
</dbReference>
<evidence type="ECO:0000256" key="12">
    <source>
        <dbReference type="RuleBase" id="RU362004"/>
    </source>
</evidence>
<keyword evidence="8" id="KW-0378">Hydrolase</keyword>
<dbReference type="CDD" id="cd12380">
    <property type="entry name" value="RRM3_I_PABPs"/>
    <property type="match status" value="1"/>
</dbReference>
<evidence type="ECO:0000256" key="1">
    <source>
        <dbReference type="ARBA" id="ARBA00001231"/>
    </source>
</evidence>
<dbReference type="GO" id="GO:0005737">
    <property type="term" value="C:cytoplasm"/>
    <property type="evidence" value="ECO:0007669"/>
    <property type="project" value="UniProtKB-SubCell"/>
</dbReference>
<dbReference type="Pfam" id="PF00076">
    <property type="entry name" value="RRM_1"/>
    <property type="match status" value="4"/>
</dbReference>
<dbReference type="EMBL" id="CAJNYU010003363">
    <property type="protein sequence ID" value="CAF3666615.1"/>
    <property type="molecule type" value="Genomic_DNA"/>
</dbReference>
<dbReference type="FunFam" id="3.30.70.330:FF:000651">
    <property type="entry name" value="Poly(A) binding protein cytoplasmic 1 like"/>
    <property type="match status" value="1"/>
</dbReference>
<gene>
    <name evidence="16" type="ORF">FME351_LOCUS25418</name>
</gene>
<evidence type="ECO:0000256" key="11">
    <source>
        <dbReference type="PROSITE-ProRule" id="PRU00176"/>
    </source>
</evidence>
<dbReference type="FunFam" id="3.30.70.330:FF:000021">
    <property type="entry name" value="Polyadenylate-binding protein"/>
    <property type="match status" value="1"/>
</dbReference>
<feature type="domain" description="PABC" evidence="15">
    <location>
        <begin position="543"/>
        <end position="620"/>
    </location>
</feature>
<evidence type="ECO:0000256" key="10">
    <source>
        <dbReference type="ARBA" id="ARBA00023242"/>
    </source>
</evidence>
<dbReference type="Gene3D" id="3.20.20.80">
    <property type="entry name" value="Glycosidases"/>
    <property type="match status" value="1"/>
</dbReference>
<dbReference type="Proteomes" id="UP000663869">
    <property type="component" value="Unassembled WGS sequence"/>
</dbReference>
<dbReference type="NCBIfam" id="TIGR01628">
    <property type="entry name" value="PABP-1234"/>
    <property type="match status" value="1"/>
</dbReference>
<dbReference type="FunFam" id="1.10.1900.10:FF:000001">
    <property type="entry name" value="Polyadenylate-binding protein"/>
    <property type="match status" value="1"/>
</dbReference>
<dbReference type="Pfam" id="PF00658">
    <property type="entry name" value="MLLE"/>
    <property type="match status" value="1"/>
</dbReference>
<evidence type="ECO:0000259" key="14">
    <source>
        <dbReference type="PROSITE" id="PS50102"/>
    </source>
</evidence>
<dbReference type="InterPro" id="IPR003954">
    <property type="entry name" value="RRM_euk-type"/>
</dbReference>
<dbReference type="PROSITE" id="PS50102">
    <property type="entry name" value="RRM"/>
    <property type="match status" value="4"/>
</dbReference>
<dbReference type="GO" id="GO:0005975">
    <property type="term" value="P:carbohydrate metabolic process"/>
    <property type="evidence" value="ECO:0007669"/>
    <property type="project" value="InterPro"/>
</dbReference>
<dbReference type="CDD" id="cd12378">
    <property type="entry name" value="RRM1_I_PABPs"/>
    <property type="match status" value="1"/>
</dbReference>
<evidence type="ECO:0000256" key="8">
    <source>
        <dbReference type="ARBA" id="ARBA00022801"/>
    </source>
</evidence>
<dbReference type="InterPro" id="IPR000504">
    <property type="entry name" value="RRM_dom"/>
</dbReference>
<dbReference type="SMART" id="SM00360">
    <property type="entry name" value="RRM"/>
    <property type="match status" value="4"/>
</dbReference>
<feature type="domain" description="RRM" evidence="14">
    <location>
        <begin position="104"/>
        <end position="181"/>
    </location>
</feature>
<dbReference type="PRINTS" id="PR00738">
    <property type="entry name" value="GLHYDRLASE20"/>
</dbReference>
<dbReference type="InterPro" id="IPR006515">
    <property type="entry name" value="PABP_1234"/>
</dbReference>
<evidence type="ECO:0000256" key="7">
    <source>
        <dbReference type="ARBA" id="ARBA00022737"/>
    </source>
</evidence>
<dbReference type="FunFam" id="3.30.70.330:FF:000003">
    <property type="entry name" value="Polyadenylate-binding protein"/>
    <property type="match status" value="1"/>
</dbReference>
<evidence type="ECO:0000256" key="9">
    <source>
        <dbReference type="ARBA" id="ARBA00022884"/>
    </source>
</evidence>
<dbReference type="SUPFAM" id="SSF54928">
    <property type="entry name" value="RNA-binding domain, RBD"/>
    <property type="match status" value="2"/>
</dbReference>
<reference evidence="16" key="1">
    <citation type="submission" date="2021-02" db="EMBL/GenBank/DDBJ databases">
        <authorList>
            <person name="Nowell W R."/>
        </authorList>
    </citation>
    <scope>NUCLEOTIDE SEQUENCE</scope>
</reference>
<dbReference type="InterPro" id="IPR015883">
    <property type="entry name" value="Glyco_hydro_20_cat"/>
</dbReference>
<dbReference type="SUPFAM" id="SSF63570">
    <property type="entry name" value="PABC (PABP) domain"/>
    <property type="match status" value="1"/>
</dbReference>
<feature type="domain" description="RRM" evidence="14">
    <location>
        <begin position="195"/>
        <end position="272"/>
    </location>
</feature>
<evidence type="ECO:0000256" key="13">
    <source>
        <dbReference type="SAM" id="Phobius"/>
    </source>
</evidence>
<evidence type="ECO:0000313" key="17">
    <source>
        <dbReference type="Proteomes" id="UP000663869"/>
    </source>
</evidence>
<sequence length="832" mass="92338">MAATNVGAGGPSYPMASLYVGDLHADVTEAMLFDKFASAGPVLSIRVCRDMITRRSLGYAYVNFQQPADAERALDTMNFDILRGRPLRIMWSQRDPALRKSGVGNVFIKNLDKNIDNKSLYDTFSAFGNILSCKIMTDENGQSKGFGFVHFETQEAADSAINKVNGMLLADKKVFVGRFLSRNQREDVSGPRKFTNIFIKNFGDQLDEEKFRELFSKYGKITSLKLVSDDSGHCKGFGFCSFDTPDEAEQAVQNLNGFTVGDKQIYVGRFQKKNERLSEIKRKKDLQRQERMNKYQGVNLYIKNLDDTIDDERLRKEFAKFGSITSAKIMSENGRSKGFGFVCFSAPDEATKAVTEMNGSIVGSKPLYVALAQRKEERRMHLANQHMQRITTSRVPPPMQLPFPNNMPGMMSYLPTPMGPSQPRNFYPPTAMPGYRPTPRWTGAGGGGGMRPQQGAQMIAGMQLPQSMAAAQHRSGAMANLANRSGMQMTARPMPTSGQMMAGGAIRAQTGMPQQNTAYTRAARNLPQSNAGGFGNSIVVAGQEPLTPAGLANATPQEQKQMLGERLFPLIQQMHPDLAGKITGMLLEIDNTELLHMLESRESLKAKVEEAIAVLQAHQAKQTFPVWKDSSDNSAFGSWAAYLNEAANEGYNVILSSPWYINYISYGKYNTNTSVMNLEFFKYYEVEPLRGFTGSDEAKKRILGGEACLWAEFVDGTNLLARLWPKASAVAERLWSAASVNNSEDAQFRLDVHRCRLLRRGIPAQPILNGYCGNYEVGMARSMVNDPAFNYEDGSPTESTTIDPSAFALRIGNSKIYYVLYIISFIFFVLGL</sequence>
<comment type="catalytic activity">
    <reaction evidence="1">
        <text>Hydrolysis of terminal non-reducing N-acetyl-D-hexosamine residues in N-acetyl-beta-D-hexosaminides.</text>
        <dbReference type="EC" id="3.2.1.52"/>
    </reaction>
</comment>
<dbReference type="SMART" id="SM00361">
    <property type="entry name" value="RRM_1"/>
    <property type="match status" value="3"/>
</dbReference>
<dbReference type="GO" id="GO:0005634">
    <property type="term" value="C:nucleus"/>
    <property type="evidence" value="ECO:0007669"/>
    <property type="project" value="UniProtKB-SubCell"/>
</dbReference>